<dbReference type="STRING" id="643562.Daes_0828"/>
<dbReference type="SUPFAM" id="SSF53383">
    <property type="entry name" value="PLP-dependent transferases"/>
    <property type="match status" value="1"/>
</dbReference>
<dbReference type="HAMAP" id="MF_00028">
    <property type="entry name" value="CobQ"/>
    <property type="match status" value="1"/>
</dbReference>
<dbReference type="CDD" id="cd01750">
    <property type="entry name" value="GATase1_CobQ"/>
    <property type="match status" value="1"/>
</dbReference>
<evidence type="ECO:0000256" key="1">
    <source>
        <dbReference type="ARBA" id="ARBA00003444"/>
    </source>
</evidence>
<dbReference type="Pfam" id="PF01656">
    <property type="entry name" value="CbiA"/>
    <property type="match status" value="1"/>
</dbReference>
<reference evidence="10 11" key="2">
    <citation type="journal article" date="2014" name="Genome Announc.">
        <title>Complete Genome Sequence of the Subsurface, Mesophilic Sulfate-Reducing Bacterium Desulfovibrio aespoeensis Aspo-2.</title>
        <authorList>
            <person name="Pedersen K."/>
            <person name="Bengtsson A."/>
            <person name="Edlund J."/>
            <person name="Rabe L."/>
            <person name="Hazen T."/>
            <person name="Chakraborty R."/>
            <person name="Goodwin L."/>
            <person name="Shapiro N."/>
        </authorList>
    </citation>
    <scope>NUCLEOTIDE SEQUENCE [LARGE SCALE GENOMIC DNA]</scope>
    <source>
        <strain evidence="11">ATCC 700646 / DSM 10631 / Aspo-2</strain>
    </source>
</reference>
<dbReference type="Pfam" id="PF00155">
    <property type="entry name" value="Aminotran_1_2"/>
    <property type="match status" value="1"/>
</dbReference>
<dbReference type="GO" id="GO:0030170">
    <property type="term" value="F:pyridoxal phosphate binding"/>
    <property type="evidence" value="ECO:0007669"/>
    <property type="project" value="InterPro"/>
</dbReference>
<dbReference type="Gene3D" id="3.40.50.880">
    <property type="match status" value="1"/>
</dbReference>
<feature type="domain" description="CobQ/CobB/MinD/ParA nucleotide binding" evidence="8">
    <location>
        <begin position="403"/>
        <end position="627"/>
    </location>
</feature>
<comment type="function">
    <text evidence="1">Decarboxylates L-threonine-O-3-phosphate to yield (R)-1-amino-2-propanol O-2-phosphate, the precursor for the linkage between the nucleotide loop and the corrin ring in cobalamin.</text>
</comment>
<dbReference type="Gene3D" id="3.40.50.300">
    <property type="entry name" value="P-loop containing nucleotide triphosphate hydrolases"/>
    <property type="match status" value="1"/>
</dbReference>
<dbReference type="CDD" id="cd05389">
    <property type="entry name" value="CobQ_N"/>
    <property type="match status" value="1"/>
</dbReference>
<dbReference type="UniPathway" id="UPA00148"/>
<dbReference type="NCBIfam" id="TIGR01140">
    <property type="entry name" value="L_thr_O3P_dcar"/>
    <property type="match status" value="1"/>
</dbReference>
<dbReference type="GO" id="GO:0048472">
    <property type="term" value="F:threonine-phosphate decarboxylase activity"/>
    <property type="evidence" value="ECO:0007669"/>
    <property type="project" value="UniProtKB-EC"/>
</dbReference>
<feature type="domain" description="CobB/CobQ-like glutamine amidotransferase" evidence="9">
    <location>
        <begin position="655"/>
        <end position="843"/>
    </location>
</feature>
<dbReference type="InterPro" id="IPR015421">
    <property type="entry name" value="PyrdxlP-dep_Trfase_major"/>
</dbReference>
<evidence type="ECO:0000259" key="9">
    <source>
        <dbReference type="Pfam" id="PF07685"/>
    </source>
</evidence>
<dbReference type="InterPro" id="IPR005860">
    <property type="entry name" value="CobD"/>
</dbReference>
<dbReference type="Proteomes" id="UP000002191">
    <property type="component" value="Chromosome"/>
</dbReference>
<dbReference type="InterPro" id="IPR047045">
    <property type="entry name" value="CobQ_N"/>
</dbReference>
<accession>E6VRB6</accession>
<evidence type="ECO:0000259" key="8">
    <source>
        <dbReference type="Pfam" id="PF01656"/>
    </source>
</evidence>
<dbReference type="SUPFAM" id="SSF52317">
    <property type="entry name" value="Class I glutamine amidotransferase-like"/>
    <property type="match status" value="1"/>
</dbReference>
<evidence type="ECO:0000256" key="3">
    <source>
        <dbReference type="ARBA" id="ARBA00022573"/>
    </source>
</evidence>
<keyword evidence="3 6" id="KW-0169">Cobalamin biosynthesis</keyword>
<dbReference type="KEGG" id="das:Daes_0828"/>
<dbReference type="PROSITE" id="PS51273">
    <property type="entry name" value="GATASE_TYPE_1"/>
    <property type="match status" value="1"/>
</dbReference>
<dbReference type="EMBL" id="CP002431">
    <property type="protein sequence ID" value="ADU61845.1"/>
    <property type="molecule type" value="Genomic_DNA"/>
</dbReference>
<dbReference type="NCBIfam" id="TIGR00313">
    <property type="entry name" value="cobQ"/>
    <property type="match status" value="1"/>
</dbReference>
<evidence type="ECO:0000256" key="4">
    <source>
        <dbReference type="ARBA" id="ARBA00022962"/>
    </source>
</evidence>
<dbReference type="GO" id="GO:0009236">
    <property type="term" value="P:cobalamin biosynthetic process"/>
    <property type="evidence" value="ECO:0007669"/>
    <property type="project" value="UniProtKB-UniRule"/>
</dbReference>
<comment type="catalytic activity">
    <reaction evidence="5">
        <text>O-phospho-L-threonine + H(+) = (R)-1-aminopropan-2-yl phosphate + CO2</text>
        <dbReference type="Rhea" id="RHEA:11492"/>
        <dbReference type="ChEBI" id="CHEBI:15378"/>
        <dbReference type="ChEBI" id="CHEBI:16526"/>
        <dbReference type="ChEBI" id="CHEBI:58563"/>
        <dbReference type="ChEBI" id="CHEBI:58675"/>
        <dbReference type="EC" id="4.1.1.81"/>
    </reaction>
</comment>
<evidence type="ECO:0000259" key="7">
    <source>
        <dbReference type="Pfam" id="PF00155"/>
    </source>
</evidence>
<dbReference type="CDD" id="cd00609">
    <property type="entry name" value="AAT_like"/>
    <property type="match status" value="1"/>
</dbReference>
<dbReference type="InterPro" id="IPR004839">
    <property type="entry name" value="Aminotransferase_I/II_large"/>
</dbReference>
<comment type="similarity">
    <text evidence="6">Belongs to the CobB/CobQ family. CobQ subfamily.</text>
</comment>
<evidence type="ECO:0000256" key="6">
    <source>
        <dbReference type="HAMAP-Rule" id="MF_00028"/>
    </source>
</evidence>
<dbReference type="InterPro" id="IPR029062">
    <property type="entry name" value="Class_I_gatase-like"/>
</dbReference>
<feature type="domain" description="Aminotransferase class I/classII large" evidence="7">
    <location>
        <begin position="56"/>
        <end position="381"/>
    </location>
</feature>
<dbReference type="SUPFAM" id="SSF52540">
    <property type="entry name" value="P-loop containing nucleoside triphosphate hydrolases"/>
    <property type="match status" value="1"/>
</dbReference>
<dbReference type="Gene3D" id="3.90.1150.10">
    <property type="entry name" value="Aspartate Aminotransferase, domain 1"/>
    <property type="match status" value="1"/>
</dbReference>
<dbReference type="eggNOG" id="COG1492">
    <property type="taxonomic scope" value="Bacteria"/>
</dbReference>
<reference evidence="11" key="1">
    <citation type="submission" date="2010-12" db="EMBL/GenBank/DDBJ databases">
        <title>Complete sequence of Desulfovibrio aespoeensis Aspo-2.</title>
        <authorList>
            <consortium name="US DOE Joint Genome Institute"/>
            <person name="Lucas S."/>
            <person name="Copeland A."/>
            <person name="Lapidus A."/>
            <person name="Cheng J.-F."/>
            <person name="Goodwin L."/>
            <person name="Pitluck S."/>
            <person name="Chertkov O."/>
            <person name="Misra M."/>
            <person name="Detter J.C."/>
            <person name="Han C."/>
            <person name="Tapia R."/>
            <person name="Land M."/>
            <person name="Hauser L."/>
            <person name="Kyrpides N."/>
            <person name="Ivanova N."/>
            <person name="Ovchinnikova G."/>
            <person name="Pedersen K."/>
            <person name="Jagevall S."/>
            <person name="Hazen T."/>
            <person name="Woyke T."/>
        </authorList>
    </citation>
    <scope>NUCLEOTIDE SEQUENCE [LARGE SCALE GENOMIC DNA]</scope>
    <source>
        <strain evidence="11">ATCC 700646 / DSM 10631 / Aspo-2</strain>
    </source>
</reference>
<dbReference type="PANTHER" id="PTHR21343:SF1">
    <property type="entry name" value="COBYRIC ACID SYNTHASE"/>
    <property type="match status" value="1"/>
</dbReference>
<evidence type="ECO:0000256" key="5">
    <source>
        <dbReference type="ARBA" id="ARBA00048531"/>
    </source>
</evidence>
<dbReference type="PROSITE" id="PS51274">
    <property type="entry name" value="GATASE_COBBQ"/>
    <property type="match status" value="1"/>
</dbReference>
<dbReference type="InterPro" id="IPR002586">
    <property type="entry name" value="CobQ/CobB/MinD/ParA_Nub-bd_dom"/>
</dbReference>
<dbReference type="PANTHER" id="PTHR21343">
    <property type="entry name" value="DETHIOBIOTIN SYNTHETASE"/>
    <property type="match status" value="1"/>
</dbReference>
<sequence>MSGKGFGAVAGGLDDGGTVKQRVLAGIPDVLDEQRFAHGGNLRRLAEQAGCRPDELLDFSANVNPLGPPPWLGQVVGQALQSVDAYPDPDCHDLLMAAAEAYKVWPTQVIAGNGASELIFAAASLGGFGQAVIPSPTYVDYARACKAHRLKVVETPLGDDLSVNFPAMGRLLTTPSLVFLCNPNNPTGALFSPADLREVAAMFPRSRFVVDESFAEFLPEEADRLIRDRPSNVITVLSMTKFFAIPGLRLGLAFADPDVILRLKQAMPAWSVNTLAQKVGARCLRDTAYAARTREQTALLRENLASGLRHVPGIRVLPGVANYLLCRVERVGQDAVPLKERLLAEHRIAIRLCGNYEGLDNNWFRVAVRGGDDNERLIRAMEAVSGTGRGPVVRRTKRTPALMLQGTSSNAGKSVLAAAFCRIFLQDGYNVAPFKAQNMSLNSFVTDEGCEMGRAQVTQAMACRQRPDVRMNPVLLKPGSDTGSQVIVMGRPVGNMSVGEYVRYKPRAWEAVVAAYDSLANEHDIMVLEGAGSPAEVNLKHHDIVNMAMARHAVARVLLAGDIDRGGVFASMVGTMSLLTPAERSMVEGFLINRFRGDESLLEPAFGQMFEHTGKPVLGTIPYIHSLGLPEEDSVSFKEGFRPEARKLSPDQCVDIAVIDLPRISNFNDIDPLHAEPDVRVRVVSDAHALGTPDAVIIPGSKSTVPDMKALRGAGMAAALRALAGNGGRTRVIGICGGFQMLGELVDDPFGLESETTRMDGFGLLPVQTTLVPEKTLTRTWGTHVKSGCAVHGYEIHHGQTKPLSDSLRVALRDNAGQPLGYARDDGRVWGTYLHGLFDADEFRRWFIDQLRSDKGLAPLGTVQVRFDLEDALDHLAGVVRQAVCMEKIYKALGFSGCCTQASLFRAAGG</sequence>
<comment type="pathway">
    <text evidence="2 6">Cofactor biosynthesis; adenosylcobalamin biosynthesis.</text>
</comment>
<feature type="active site" description="Nucleophile" evidence="6">
    <location>
        <position position="736"/>
    </location>
</feature>
<dbReference type="AlphaFoldDB" id="E6VRB6"/>
<dbReference type="InterPro" id="IPR015424">
    <property type="entry name" value="PyrdxlP-dep_Trfase"/>
</dbReference>
<dbReference type="OrthoDB" id="9808302at2"/>
<name>E6VRB6_PSEA9</name>
<keyword evidence="4 6" id="KW-0315">Glutamine amidotransferase</keyword>
<comment type="function">
    <text evidence="6">Catalyzes amidations at positions B, D, E, and G on adenosylcobyrinic A,C-diamide. NH(2) groups are provided by glutamine, and one molecule of ATP is hydrogenolyzed for each amidation.</text>
</comment>
<keyword evidence="11" id="KW-1185">Reference proteome</keyword>
<gene>
    <name evidence="6" type="primary">cobQ</name>
    <name evidence="10" type="ordered locus">Daes_0828</name>
</gene>
<dbReference type="InterPro" id="IPR004838">
    <property type="entry name" value="NHTrfase_class1_PyrdxlP-BS"/>
</dbReference>
<dbReference type="InterPro" id="IPR015422">
    <property type="entry name" value="PyrdxlP-dep_Trfase_small"/>
</dbReference>
<dbReference type="eggNOG" id="COG0079">
    <property type="taxonomic scope" value="Bacteria"/>
</dbReference>
<dbReference type="RefSeq" id="WP_013513776.1">
    <property type="nucleotide sequence ID" value="NC_014844.1"/>
</dbReference>
<dbReference type="GO" id="GO:0015420">
    <property type="term" value="F:ABC-type vitamin B12 transporter activity"/>
    <property type="evidence" value="ECO:0007669"/>
    <property type="project" value="UniProtKB-UniRule"/>
</dbReference>
<organism evidence="10 11">
    <name type="scientific">Pseudodesulfovibrio aespoeensis (strain ATCC 700646 / DSM 10631 / Aspo-2)</name>
    <name type="common">Desulfovibrio aespoeensis</name>
    <dbReference type="NCBI Taxonomy" id="643562"/>
    <lineage>
        <taxon>Bacteria</taxon>
        <taxon>Pseudomonadati</taxon>
        <taxon>Thermodesulfobacteriota</taxon>
        <taxon>Desulfovibrionia</taxon>
        <taxon>Desulfovibrionales</taxon>
        <taxon>Desulfovibrionaceae</taxon>
    </lineage>
</organism>
<dbReference type="InterPro" id="IPR011698">
    <property type="entry name" value="GATase_3"/>
</dbReference>
<dbReference type="InterPro" id="IPR004459">
    <property type="entry name" value="CobQ_synth"/>
</dbReference>
<dbReference type="InterPro" id="IPR033949">
    <property type="entry name" value="CobQ_GATase1"/>
</dbReference>
<evidence type="ECO:0000313" key="11">
    <source>
        <dbReference type="Proteomes" id="UP000002191"/>
    </source>
</evidence>
<evidence type="ECO:0000256" key="2">
    <source>
        <dbReference type="ARBA" id="ARBA00004953"/>
    </source>
</evidence>
<proteinExistence type="inferred from homology"/>
<dbReference type="NCBIfam" id="NF001989">
    <property type="entry name" value="PRK00784.1"/>
    <property type="match status" value="1"/>
</dbReference>
<feature type="active site" evidence="6">
    <location>
        <position position="835"/>
    </location>
</feature>
<dbReference type="HOGENOM" id="CLU_013947_1_0_7"/>
<dbReference type="InterPro" id="IPR027417">
    <property type="entry name" value="P-loop_NTPase"/>
</dbReference>
<protein>
    <recommendedName>
        <fullName evidence="6">Cobyric acid synthase</fullName>
    </recommendedName>
</protein>
<dbReference type="Gene3D" id="3.40.640.10">
    <property type="entry name" value="Type I PLP-dependent aspartate aminotransferase-like (Major domain)"/>
    <property type="match status" value="1"/>
</dbReference>
<dbReference type="PROSITE" id="PS00105">
    <property type="entry name" value="AA_TRANSFER_CLASS_1"/>
    <property type="match status" value="1"/>
</dbReference>
<dbReference type="Pfam" id="PF07685">
    <property type="entry name" value="GATase_3"/>
    <property type="match status" value="1"/>
</dbReference>
<evidence type="ECO:0000313" key="10">
    <source>
        <dbReference type="EMBL" id="ADU61845.1"/>
    </source>
</evidence>